<evidence type="ECO:0000313" key="3">
    <source>
        <dbReference type="Proteomes" id="UP000249293"/>
    </source>
</evidence>
<dbReference type="SUPFAM" id="SSF51445">
    <property type="entry name" value="(Trans)glycosidases"/>
    <property type="match status" value="1"/>
</dbReference>
<evidence type="ECO:0000313" key="2">
    <source>
        <dbReference type="EMBL" id="AWU74113.1"/>
    </source>
</evidence>
<protein>
    <recommendedName>
        <fullName evidence="1">GH18 domain-containing protein</fullName>
    </recommendedName>
</protein>
<dbReference type="KEGG" id="pkz:C5L36_0A07150"/>
<dbReference type="Proteomes" id="UP000249293">
    <property type="component" value="Chromosome 1"/>
</dbReference>
<organism evidence="2 3">
    <name type="scientific">Pichia kudriavzevii</name>
    <name type="common">Yeast</name>
    <name type="synonym">Issatchenkia orientalis</name>
    <dbReference type="NCBI Taxonomy" id="4909"/>
    <lineage>
        <taxon>Eukaryota</taxon>
        <taxon>Fungi</taxon>
        <taxon>Dikarya</taxon>
        <taxon>Ascomycota</taxon>
        <taxon>Saccharomycotina</taxon>
        <taxon>Pichiomycetes</taxon>
        <taxon>Pichiales</taxon>
        <taxon>Pichiaceae</taxon>
        <taxon>Pichia</taxon>
    </lineage>
</organism>
<keyword evidence="3" id="KW-1185">Reference proteome</keyword>
<dbReference type="PANTHER" id="PTHR42976">
    <property type="entry name" value="BIFUNCTIONAL CHITINASE/LYSOZYME-RELATED"/>
    <property type="match status" value="1"/>
</dbReference>
<dbReference type="AlphaFoldDB" id="A0A2U9QYL1"/>
<dbReference type="Gene3D" id="3.20.20.80">
    <property type="entry name" value="Glycosidases"/>
    <property type="match status" value="1"/>
</dbReference>
<proteinExistence type="predicted"/>
<dbReference type="PANTHER" id="PTHR42976:SF1">
    <property type="entry name" value="GH18 DOMAIN-CONTAINING PROTEIN-RELATED"/>
    <property type="match status" value="1"/>
</dbReference>
<accession>A0A2U9QYL1</accession>
<dbReference type="GO" id="GO:0005975">
    <property type="term" value="P:carbohydrate metabolic process"/>
    <property type="evidence" value="ECO:0007669"/>
    <property type="project" value="InterPro"/>
</dbReference>
<gene>
    <name evidence="2" type="ORF">C5L36_0A07150</name>
</gene>
<dbReference type="RefSeq" id="XP_029319590.1">
    <property type="nucleotide sequence ID" value="XM_029463730.1"/>
</dbReference>
<evidence type="ECO:0000259" key="1">
    <source>
        <dbReference type="Pfam" id="PF00704"/>
    </source>
</evidence>
<dbReference type="InterPro" id="IPR017853">
    <property type="entry name" value="GH"/>
</dbReference>
<dbReference type="InterPro" id="IPR001223">
    <property type="entry name" value="Glyco_hydro18_cat"/>
</dbReference>
<dbReference type="InterPro" id="IPR052750">
    <property type="entry name" value="GH18_Chitinase"/>
</dbReference>
<name>A0A2U9QYL1_PICKU</name>
<dbReference type="EMBL" id="CP028773">
    <property type="protein sequence ID" value="AWU74113.1"/>
    <property type="molecule type" value="Genomic_DNA"/>
</dbReference>
<dbReference type="GeneID" id="40381823"/>
<dbReference type="STRING" id="4909.A0A2U9QYL1"/>
<sequence>MRFAPYVYAWGHNNHAAYKVCNVADVERVGVMEIILAFYVDGRYNEIINWKDDIRRSAVRVRLALGGACGRIISDKPMQRQVAELVHLIRELDVDWIDVDIEGQGNADAVLVCQLVSGAVAETGVRVSLTLPVEWTGLGAEAVHVMEVFHQVPVSMYNLMVMDFYTPYEGAWGVKHIQILKSVQRQLGIPWSKLGVCPMIGRNDDGTYFTLDDWDTLLKFARSVDLGLVTFWALNRDQAGTGGIDTHSSQPHDYQYTERALLYTR</sequence>
<feature type="domain" description="GH18" evidence="1">
    <location>
        <begin position="19"/>
        <end position="170"/>
    </location>
</feature>
<reference evidence="2 3" key="1">
    <citation type="submission" date="2018-06" db="EMBL/GenBank/DDBJ databases">
        <title>Population genomics shows no distinction between pathogenic Candida krusei and environmental Pichia kudriavzevii: One species, four names.</title>
        <authorList>
            <person name="Douglass A.P."/>
            <person name="Offei B."/>
            <person name="Braun-Galleani S."/>
            <person name="Coughlan A.Y."/>
            <person name="Martos A."/>
            <person name="Ortiz-Merino R.A."/>
            <person name="Byrne K.P."/>
            <person name="Wolfe K.H."/>
        </authorList>
    </citation>
    <scope>NUCLEOTIDE SEQUENCE [LARGE SCALE GENOMIC DNA]</scope>
    <source>
        <strain evidence="2 3">CBS573</strain>
    </source>
</reference>
<dbReference type="Pfam" id="PF00704">
    <property type="entry name" value="Glyco_hydro_18"/>
    <property type="match status" value="1"/>
</dbReference>
<dbReference type="VEuPathDB" id="FungiDB:C5L36_0A07150"/>
<dbReference type="OrthoDB" id="3012298at2759"/>